<dbReference type="SUPFAM" id="SSF53383">
    <property type="entry name" value="PLP-dependent transferases"/>
    <property type="match status" value="1"/>
</dbReference>
<keyword evidence="2" id="KW-0663">Pyridoxal phosphate</keyword>
<sequence length="415" mass="44618">MTISQSHATGRHYRVAAPPRGSVLGQAEIDALTAVLEDGASLSAASRREEFEAELAALVGCRHALTVTSGTVALEIAIRLLDLQAGDEVVVTPQTFQATAQPLLDSPATVRFCDVDPVTLNLDPDVLAGLLTERTRAVILVHYGGRPAAMPAITALAHAHGALVVEDCAHALGASTPEGAPGSLGDIGCFSFHSSKNITTLGEGGLITLHDDALAHRVRRIRDNRIDIRLSETDRSAPFTELRPWLIYADELDNGVSEIRRSGTNATLSEAACAVGLAQLERLPRMIARRAAIVDRLDAVVADVPGFTVQGPTPGVRSAHHLYTAFCELGAPARHQVLTDLDHAGVQVQLRYAPLHLTPEWQLRGHRRGECPVAERDWDERHLNLPCQPTLTDDQVDVLATELDRALRAASSRYA</sequence>
<dbReference type="GO" id="GO:0102933">
    <property type="term" value="F:GDP-4-dehydro-6-deoxy-D-mannose-4-aminotransferase activity"/>
    <property type="evidence" value="ECO:0007669"/>
    <property type="project" value="UniProtKB-EC"/>
</dbReference>
<dbReference type="InterPro" id="IPR015424">
    <property type="entry name" value="PyrdxlP-dep_Trfase"/>
</dbReference>
<evidence type="ECO:0000313" key="3">
    <source>
        <dbReference type="EMBL" id="NOV98689.1"/>
    </source>
</evidence>
<keyword evidence="4" id="KW-1185">Reference proteome</keyword>
<proteinExistence type="inferred from homology"/>
<dbReference type="Proteomes" id="UP000757540">
    <property type="component" value="Unassembled WGS sequence"/>
</dbReference>
<reference evidence="3 4" key="1">
    <citation type="submission" date="2020-05" db="EMBL/GenBank/DDBJ databases">
        <title>Genomic Encyclopedia of Type Strains, Phase III (KMG-III): the genomes of soil and plant-associated and newly described type strains.</title>
        <authorList>
            <person name="Whitman W."/>
        </authorList>
    </citation>
    <scope>NUCLEOTIDE SEQUENCE [LARGE SCALE GENOMIC DNA]</scope>
    <source>
        <strain evidence="3 4">KCTC 19046</strain>
    </source>
</reference>
<keyword evidence="3" id="KW-0808">Transferase</keyword>
<dbReference type="RefSeq" id="WP_171784887.1">
    <property type="nucleotide sequence ID" value="NZ_BAAAML010000003.1"/>
</dbReference>
<accession>A0ABX2A7C3</accession>
<comment type="cofactor">
    <cofactor evidence="1">
        <name>pyridoxal 5'-phosphate</name>
        <dbReference type="ChEBI" id="CHEBI:597326"/>
    </cofactor>
</comment>
<gene>
    <name evidence="3" type="ORF">HDG69_003284</name>
</gene>
<dbReference type="Gene3D" id="3.90.1150.10">
    <property type="entry name" value="Aspartate Aminotransferase, domain 1"/>
    <property type="match status" value="1"/>
</dbReference>
<dbReference type="Gene3D" id="3.40.640.10">
    <property type="entry name" value="Type I PLP-dependent aspartate aminotransferase-like (Major domain)"/>
    <property type="match status" value="1"/>
</dbReference>
<dbReference type="PIRSF" id="PIRSF000390">
    <property type="entry name" value="PLP_StrS"/>
    <property type="match status" value="1"/>
</dbReference>
<comment type="similarity">
    <text evidence="2">Belongs to the DegT/DnrJ/EryC1 family.</text>
</comment>
<evidence type="ECO:0000313" key="4">
    <source>
        <dbReference type="Proteomes" id="UP000757540"/>
    </source>
</evidence>
<dbReference type="EC" id="2.6.1.102" evidence="3"/>
<dbReference type="PANTHER" id="PTHR30244:SF34">
    <property type="entry name" value="DTDP-4-AMINO-4,6-DIDEOXYGALACTOSE TRANSAMINASE"/>
    <property type="match status" value="1"/>
</dbReference>
<dbReference type="Pfam" id="PF01041">
    <property type="entry name" value="DegT_DnrJ_EryC1"/>
    <property type="match status" value="1"/>
</dbReference>
<comment type="caution">
    <text evidence="3">The sequence shown here is derived from an EMBL/GenBank/DDBJ whole genome shotgun (WGS) entry which is preliminary data.</text>
</comment>
<dbReference type="PANTHER" id="PTHR30244">
    <property type="entry name" value="TRANSAMINASE"/>
    <property type="match status" value="1"/>
</dbReference>
<name>A0ABX2A7C3_9MICO</name>
<dbReference type="InterPro" id="IPR015421">
    <property type="entry name" value="PyrdxlP-dep_Trfase_major"/>
</dbReference>
<keyword evidence="3" id="KW-0032">Aminotransferase</keyword>
<dbReference type="InterPro" id="IPR000653">
    <property type="entry name" value="DegT/StrS_aminotransferase"/>
</dbReference>
<dbReference type="EMBL" id="JABEZU010000004">
    <property type="protein sequence ID" value="NOV98689.1"/>
    <property type="molecule type" value="Genomic_DNA"/>
</dbReference>
<evidence type="ECO:0000256" key="2">
    <source>
        <dbReference type="RuleBase" id="RU004508"/>
    </source>
</evidence>
<organism evidence="3 4">
    <name type="scientific">Isoptericola halotolerans</name>
    <dbReference type="NCBI Taxonomy" id="300560"/>
    <lineage>
        <taxon>Bacteria</taxon>
        <taxon>Bacillati</taxon>
        <taxon>Actinomycetota</taxon>
        <taxon>Actinomycetes</taxon>
        <taxon>Micrococcales</taxon>
        <taxon>Promicromonosporaceae</taxon>
        <taxon>Isoptericola</taxon>
    </lineage>
</organism>
<protein>
    <submittedName>
        <fullName evidence="3">Perosamine synthetase</fullName>
        <ecNumber evidence="3">2.6.1.102</ecNumber>
    </submittedName>
</protein>
<dbReference type="CDD" id="cd00616">
    <property type="entry name" value="AHBA_syn"/>
    <property type="match status" value="1"/>
</dbReference>
<evidence type="ECO:0000256" key="1">
    <source>
        <dbReference type="ARBA" id="ARBA00001933"/>
    </source>
</evidence>
<dbReference type="InterPro" id="IPR015422">
    <property type="entry name" value="PyrdxlP-dep_Trfase_small"/>
</dbReference>